<dbReference type="GO" id="GO:0015192">
    <property type="term" value="F:L-phenylalanine transmembrane transporter activity"/>
    <property type="evidence" value="ECO:0007669"/>
    <property type="project" value="TreeGrafter"/>
</dbReference>
<reference evidence="11 12" key="1">
    <citation type="journal article" date="2015" name="Stand. Genomic Sci.">
        <title>Genomic Encyclopedia of Bacterial and Archaeal Type Strains, Phase III: the genomes of soil and plant-associated and newly described type strains.</title>
        <authorList>
            <person name="Whitman W.B."/>
            <person name="Woyke T."/>
            <person name="Klenk H.P."/>
            <person name="Zhou Y."/>
            <person name="Lilburn T.G."/>
            <person name="Beck B.J."/>
            <person name="De Vos P."/>
            <person name="Vandamme P."/>
            <person name="Eisen J.A."/>
            <person name="Garrity G."/>
            <person name="Hugenholtz P."/>
            <person name="Kyrpides N.C."/>
        </authorList>
    </citation>
    <scope>NUCLEOTIDE SEQUENCE [LARGE SCALE GENOMIC DNA]</scope>
    <source>
        <strain evidence="11 12">VKM Ac-2540</strain>
    </source>
</reference>
<dbReference type="GO" id="GO:0005886">
    <property type="term" value="C:plasma membrane"/>
    <property type="evidence" value="ECO:0007669"/>
    <property type="project" value="UniProtKB-SubCell"/>
</dbReference>
<feature type="transmembrane region" description="Helical" evidence="10">
    <location>
        <begin position="64"/>
        <end position="84"/>
    </location>
</feature>
<keyword evidence="12" id="KW-1185">Reference proteome</keyword>
<feature type="transmembrane region" description="Helical" evidence="10">
    <location>
        <begin position="223"/>
        <end position="242"/>
    </location>
</feature>
<evidence type="ECO:0000313" key="11">
    <source>
        <dbReference type="EMBL" id="RZU01509.1"/>
    </source>
</evidence>
<feature type="transmembrane region" description="Helical" evidence="10">
    <location>
        <begin position="329"/>
        <end position="347"/>
    </location>
</feature>
<dbReference type="AlphaFoldDB" id="A0A4Q7VYH0"/>
<feature type="transmembrane region" description="Helical" evidence="10">
    <location>
        <begin position="281"/>
        <end position="300"/>
    </location>
</feature>
<evidence type="ECO:0000256" key="6">
    <source>
        <dbReference type="ARBA" id="ARBA00022970"/>
    </source>
</evidence>
<dbReference type="InterPro" id="IPR001851">
    <property type="entry name" value="ABC_transp_permease"/>
</dbReference>
<evidence type="ECO:0000256" key="2">
    <source>
        <dbReference type="ARBA" id="ARBA00022448"/>
    </source>
</evidence>
<feature type="transmembrane region" description="Helical" evidence="10">
    <location>
        <begin position="367"/>
        <end position="392"/>
    </location>
</feature>
<feature type="transmembrane region" description="Helical" evidence="10">
    <location>
        <begin position="12"/>
        <end position="35"/>
    </location>
</feature>
<keyword evidence="8 10" id="KW-0472">Membrane</keyword>
<dbReference type="GO" id="GO:0015808">
    <property type="term" value="P:L-alanine transport"/>
    <property type="evidence" value="ECO:0007669"/>
    <property type="project" value="TreeGrafter"/>
</dbReference>
<keyword evidence="7 10" id="KW-1133">Transmembrane helix</keyword>
<evidence type="ECO:0000256" key="9">
    <source>
        <dbReference type="ARBA" id="ARBA00037998"/>
    </source>
</evidence>
<name>A0A4Q7VYH0_9ACTN</name>
<evidence type="ECO:0000256" key="4">
    <source>
        <dbReference type="ARBA" id="ARBA00022519"/>
    </source>
</evidence>
<organism evidence="11 12">
    <name type="scientific">Kribbella rubisoli</name>
    <dbReference type="NCBI Taxonomy" id="3075929"/>
    <lineage>
        <taxon>Bacteria</taxon>
        <taxon>Bacillati</taxon>
        <taxon>Actinomycetota</taxon>
        <taxon>Actinomycetes</taxon>
        <taxon>Propionibacteriales</taxon>
        <taxon>Kribbellaceae</taxon>
        <taxon>Kribbella</taxon>
    </lineage>
</organism>
<proteinExistence type="inferred from homology"/>
<dbReference type="GO" id="GO:1903806">
    <property type="term" value="P:L-isoleucine import across plasma membrane"/>
    <property type="evidence" value="ECO:0007669"/>
    <property type="project" value="TreeGrafter"/>
</dbReference>
<dbReference type="OrthoDB" id="9807115at2"/>
<evidence type="ECO:0000256" key="3">
    <source>
        <dbReference type="ARBA" id="ARBA00022475"/>
    </source>
</evidence>
<dbReference type="InterPro" id="IPR052157">
    <property type="entry name" value="BCAA_transport_permease"/>
</dbReference>
<keyword evidence="2" id="KW-0813">Transport</keyword>
<feature type="transmembrane region" description="Helical" evidence="10">
    <location>
        <begin position="189"/>
        <end position="211"/>
    </location>
</feature>
<dbReference type="Proteomes" id="UP000292027">
    <property type="component" value="Unassembled WGS sequence"/>
</dbReference>
<evidence type="ECO:0000256" key="7">
    <source>
        <dbReference type="ARBA" id="ARBA00022989"/>
    </source>
</evidence>
<gene>
    <name evidence="11" type="ORF">EV645_8341</name>
</gene>
<keyword evidence="3" id="KW-1003">Cell membrane</keyword>
<evidence type="ECO:0000256" key="10">
    <source>
        <dbReference type="SAM" id="Phobius"/>
    </source>
</evidence>
<protein>
    <submittedName>
        <fullName evidence="11">Branched-chain amino acid transport system permease protein</fullName>
    </submittedName>
</protein>
<feature type="transmembrane region" description="Helical" evidence="10">
    <location>
        <begin position="412"/>
        <end position="435"/>
    </location>
</feature>
<comment type="similarity">
    <text evidence="9">Belongs to the binding-protein-dependent transport system permease family. LivHM subfamily.</text>
</comment>
<dbReference type="GO" id="GO:0015188">
    <property type="term" value="F:L-isoleucine transmembrane transporter activity"/>
    <property type="evidence" value="ECO:0007669"/>
    <property type="project" value="TreeGrafter"/>
</dbReference>
<comment type="caution">
    <text evidence="11">The sequence shown here is derived from an EMBL/GenBank/DDBJ whole genome shotgun (WGS) entry which is preliminary data.</text>
</comment>
<dbReference type="EMBL" id="SHKR01000019">
    <property type="protein sequence ID" value="RZU01509.1"/>
    <property type="molecule type" value="Genomic_DNA"/>
</dbReference>
<keyword evidence="5 10" id="KW-0812">Transmembrane</keyword>
<accession>A0A4Q7VYH0</accession>
<evidence type="ECO:0000256" key="8">
    <source>
        <dbReference type="ARBA" id="ARBA00023136"/>
    </source>
</evidence>
<evidence type="ECO:0000256" key="5">
    <source>
        <dbReference type="ARBA" id="ARBA00022692"/>
    </source>
</evidence>
<dbReference type="GO" id="GO:0042941">
    <property type="term" value="P:D-alanine transmembrane transport"/>
    <property type="evidence" value="ECO:0007669"/>
    <property type="project" value="TreeGrafter"/>
</dbReference>
<feature type="transmembrane region" description="Helical" evidence="10">
    <location>
        <begin position="96"/>
        <end position="113"/>
    </location>
</feature>
<dbReference type="GO" id="GO:0005304">
    <property type="term" value="F:L-valine transmembrane transporter activity"/>
    <property type="evidence" value="ECO:0007669"/>
    <property type="project" value="TreeGrafter"/>
</dbReference>
<dbReference type="Pfam" id="PF02653">
    <property type="entry name" value="BPD_transp_2"/>
    <property type="match status" value="2"/>
</dbReference>
<dbReference type="GO" id="GO:0015190">
    <property type="term" value="F:L-leucine transmembrane transporter activity"/>
    <property type="evidence" value="ECO:0007669"/>
    <property type="project" value="TreeGrafter"/>
</dbReference>
<feature type="transmembrane region" description="Helical" evidence="10">
    <location>
        <begin position="42"/>
        <end position="58"/>
    </location>
</feature>
<sequence length="438" mass="46550">MDQFFQQLVNGLTLGSLYALIAVGYTVVYGIVQLINFAHGEVFMIGAFGALTTYLLFFDGKTSVWILPIMIIGAILASVGTAVAMERIAYRPLRNAPRLAPLITAIGISVFLQEFVRLFYERPGWTLFAFAFAALGVGYYVGARVAKAELNHPVSKWYDRAALIGAVVGAVAVWVVVRQVDSDLTAVMVALVIVVGAVVGTAIGWLAGLVVRRRARTEIKIQAIAAAAAAAAVAAVVGWVLFEKLISSITWPSAKQRIPFPQIDVVTGTAFDVGGVTIQRSAIFTMAALAICAALLWFFINRTRLGRGMQAVSQDPDTARLMGINVDRIIVVAFALGAVLAAIAGVSQGLQNNNIDFRMGFLAGLKAFTAAVLGGIGNVYGAVVGGLVLGVIEAMATQYIPGQFGGSTWKDVWAFVILILVLVFRPQGLLGARVVDRA</sequence>
<evidence type="ECO:0000313" key="12">
    <source>
        <dbReference type="Proteomes" id="UP000292027"/>
    </source>
</evidence>
<comment type="subcellular location">
    <subcellularLocation>
        <location evidence="1">Cell membrane</location>
        <topology evidence="1">Multi-pass membrane protein</topology>
    </subcellularLocation>
</comment>
<evidence type="ECO:0000256" key="1">
    <source>
        <dbReference type="ARBA" id="ARBA00004651"/>
    </source>
</evidence>
<dbReference type="PANTHER" id="PTHR11795">
    <property type="entry name" value="BRANCHED-CHAIN AMINO ACID TRANSPORT SYSTEM PERMEASE PROTEIN LIVH"/>
    <property type="match status" value="1"/>
</dbReference>
<keyword evidence="4" id="KW-0997">Cell inner membrane</keyword>
<dbReference type="PANTHER" id="PTHR11795:SF371">
    <property type="entry name" value="HIGH-AFFINITY BRANCHED-CHAIN AMINO ACID TRANSPORT SYSTEM PERMEASE PROTEIN LIVH"/>
    <property type="match status" value="1"/>
</dbReference>
<dbReference type="CDD" id="cd06582">
    <property type="entry name" value="TM_PBP1_LivH_like"/>
    <property type="match status" value="1"/>
</dbReference>
<keyword evidence="6" id="KW-0029">Amino-acid transport</keyword>
<feature type="transmembrane region" description="Helical" evidence="10">
    <location>
        <begin position="125"/>
        <end position="145"/>
    </location>
</feature>
<feature type="transmembrane region" description="Helical" evidence="10">
    <location>
        <begin position="157"/>
        <end position="177"/>
    </location>
</feature>